<evidence type="ECO:0000256" key="2">
    <source>
        <dbReference type="PIRSR" id="PIRSR005962-1"/>
    </source>
</evidence>
<dbReference type="Pfam" id="PF01546">
    <property type="entry name" value="Peptidase_M20"/>
    <property type="match status" value="1"/>
</dbReference>
<feature type="binding site" evidence="2">
    <location>
        <position position="389"/>
    </location>
    <ligand>
        <name>Mn(2+)</name>
        <dbReference type="ChEBI" id="CHEBI:29035"/>
        <label>2</label>
    </ligand>
</feature>
<sequence length="426" mass="46485">MKLHSLETHLNHLEEHTGWLNDFDHAIARLSSRLIEIRRHLHAHPEPSGEEIQTTTYLTELLQAVGLNPVVKQNDIGLTVDFEIGNPDPTTPLIAIRADIDALRIPDEKQVPYRSQNDGVMHACGHDAHSTIVTGIGLAAMGAELTEGVTNVPAARVRLLFQPAEETCQGARWMIEQNSLDGVAAILSLHMEPERAVGEAAVRYGTMTANCDEVQLTVTGHGGHAARPHHTSDPVAASAELIMALHQYLPRSVDSRHPSVFSVGQLMGGYAPNVIPETVEIRGSLRTIQADTRERLHRRIREIAHGVGKTSGTLIDVDFHNALPSIVNNNDATRCLELAAMQILGTENTSRIDQPSMGGEDFALYLEQVPGAMIRLGCARDISDPTLLHSCRFDIDETVLSLGARIIMRSVLLLGHQLETTSGESL</sequence>
<evidence type="ECO:0000313" key="5">
    <source>
        <dbReference type="Proteomes" id="UP000317178"/>
    </source>
</evidence>
<proteinExistence type="predicted"/>
<dbReference type="InterPro" id="IPR017439">
    <property type="entry name" value="Amidohydrolase"/>
</dbReference>
<feature type="binding site" evidence="2">
    <location>
        <position position="166"/>
    </location>
    <ligand>
        <name>Mn(2+)</name>
        <dbReference type="ChEBI" id="CHEBI:29035"/>
        <label>2</label>
    </ligand>
</feature>
<dbReference type="GO" id="GO:0050118">
    <property type="term" value="F:N-acetyldiaminopimelate deacetylase activity"/>
    <property type="evidence" value="ECO:0007669"/>
    <property type="project" value="UniProtKB-ARBA"/>
</dbReference>
<keyword evidence="2" id="KW-0464">Manganese</keyword>
<dbReference type="EC" id="3.-.-.-" evidence="4"/>
<dbReference type="Proteomes" id="UP000317178">
    <property type="component" value="Chromosome"/>
</dbReference>
<dbReference type="RefSeq" id="WP_144993229.1">
    <property type="nucleotide sequence ID" value="NZ_CP036281.1"/>
</dbReference>
<keyword evidence="1 4" id="KW-0378">Hydrolase</keyword>
<keyword evidence="2" id="KW-0479">Metal-binding</keyword>
<feature type="domain" description="Peptidase M20 dimerisation" evidence="3">
    <location>
        <begin position="213"/>
        <end position="304"/>
    </location>
</feature>
<dbReference type="KEGG" id="plon:Pla110_06950"/>
<keyword evidence="5" id="KW-1185">Reference proteome</keyword>
<name>A0A518CID8_9PLAN</name>
<dbReference type="InterPro" id="IPR011650">
    <property type="entry name" value="Peptidase_M20_dimer"/>
</dbReference>
<dbReference type="AlphaFoldDB" id="A0A518CID8"/>
<dbReference type="GO" id="GO:0019877">
    <property type="term" value="P:diaminopimelate biosynthetic process"/>
    <property type="evidence" value="ECO:0007669"/>
    <property type="project" value="UniProtKB-ARBA"/>
</dbReference>
<dbReference type="Gene3D" id="3.40.630.10">
    <property type="entry name" value="Zn peptidases"/>
    <property type="match status" value="1"/>
</dbReference>
<dbReference type="EMBL" id="CP036281">
    <property type="protein sequence ID" value="QDU78991.1"/>
    <property type="molecule type" value="Genomic_DNA"/>
</dbReference>
<evidence type="ECO:0000259" key="3">
    <source>
        <dbReference type="Pfam" id="PF07687"/>
    </source>
</evidence>
<dbReference type="Gene3D" id="3.30.70.360">
    <property type="match status" value="1"/>
</dbReference>
<dbReference type="InterPro" id="IPR002933">
    <property type="entry name" value="Peptidase_M20"/>
</dbReference>
<dbReference type="InterPro" id="IPR036264">
    <property type="entry name" value="Bact_exopeptidase_dim_dom"/>
</dbReference>
<dbReference type="SUPFAM" id="SSF55031">
    <property type="entry name" value="Bacterial exopeptidase dimerisation domain"/>
    <property type="match status" value="1"/>
</dbReference>
<feature type="binding site" evidence="2">
    <location>
        <position position="124"/>
    </location>
    <ligand>
        <name>Mn(2+)</name>
        <dbReference type="ChEBI" id="CHEBI:29035"/>
        <label>2</label>
    </ligand>
</feature>
<dbReference type="FunFam" id="3.30.70.360:FF:000001">
    <property type="entry name" value="N-acetyldiaminopimelate deacetylase"/>
    <property type="match status" value="1"/>
</dbReference>
<dbReference type="SUPFAM" id="SSF53187">
    <property type="entry name" value="Zn-dependent exopeptidases"/>
    <property type="match status" value="1"/>
</dbReference>
<reference evidence="4 5" key="1">
    <citation type="submission" date="2019-02" db="EMBL/GenBank/DDBJ databases">
        <title>Deep-cultivation of Planctomycetes and their phenomic and genomic characterization uncovers novel biology.</title>
        <authorList>
            <person name="Wiegand S."/>
            <person name="Jogler M."/>
            <person name="Boedeker C."/>
            <person name="Pinto D."/>
            <person name="Vollmers J."/>
            <person name="Rivas-Marin E."/>
            <person name="Kohn T."/>
            <person name="Peeters S.H."/>
            <person name="Heuer A."/>
            <person name="Rast P."/>
            <person name="Oberbeckmann S."/>
            <person name="Bunk B."/>
            <person name="Jeske O."/>
            <person name="Meyerdierks A."/>
            <person name="Storesund J.E."/>
            <person name="Kallscheuer N."/>
            <person name="Luecker S."/>
            <person name="Lage O.M."/>
            <person name="Pohl T."/>
            <person name="Merkel B.J."/>
            <person name="Hornburger P."/>
            <person name="Mueller R.-W."/>
            <person name="Bruemmer F."/>
            <person name="Labrenz M."/>
            <person name="Spormann A.M."/>
            <person name="Op den Camp H."/>
            <person name="Overmann J."/>
            <person name="Amann R."/>
            <person name="Jetten M.S.M."/>
            <person name="Mascher T."/>
            <person name="Medema M.H."/>
            <person name="Devos D.P."/>
            <person name="Kaster A.-K."/>
            <person name="Ovreas L."/>
            <person name="Rohde M."/>
            <person name="Galperin M.Y."/>
            <person name="Jogler C."/>
        </authorList>
    </citation>
    <scope>NUCLEOTIDE SEQUENCE [LARGE SCALE GENOMIC DNA]</scope>
    <source>
        <strain evidence="4 5">Pla110</strain>
    </source>
</reference>
<feature type="binding site" evidence="2">
    <location>
        <position position="126"/>
    </location>
    <ligand>
        <name>Mn(2+)</name>
        <dbReference type="ChEBI" id="CHEBI:29035"/>
        <label>2</label>
    </ligand>
</feature>
<dbReference type="NCBIfam" id="TIGR01891">
    <property type="entry name" value="amidohydrolases"/>
    <property type="match status" value="1"/>
</dbReference>
<gene>
    <name evidence="4" type="primary">yxeP</name>
    <name evidence="4" type="ORF">Pla110_06950</name>
</gene>
<dbReference type="GO" id="GO:0046872">
    <property type="term" value="F:metal ion binding"/>
    <property type="evidence" value="ECO:0007669"/>
    <property type="project" value="UniProtKB-KW"/>
</dbReference>
<comment type="cofactor">
    <cofactor evidence="2">
        <name>Mn(2+)</name>
        <dbReference type="ChEBI" id="CHEBI:29035"/>
    </cofactor>
    <text evidence="2">The Mn(2+) ion enhances activity.</text>
</comment>
<dbReference type="PANTHER" id="PTHR11014">
    <property type="entry name" value="PEPTIDASE M20 FAMILY MEMBER"/>
    <property type="match status" value="1"/>
</dbReference>
<accession>A0A518CID8</accession>
<dbReference type="Pfam" id="PF07687">
    <property type="entry name" value="M20_dimer"/>
    <property type="match status" value="1"/>
</dbReference>
<dbReference type="PIRSF" id="PIRSF005962">
    <property type="entry name" value="Pept_M20D_amidohydro"/>
    <property type="match status" value="1"/>
</dbReference>
<evidence type="ECO:0000256" key="1">
    <source>
        <dbReference type="ARBA" id="ARBA00022801"/>
    </source>
</evidence>
<dbReference type="OrthoDB" id="9776731at2"/>
<organism evidence="4 5">
    <name type="scientific">Polystyrenella longa</name>
    <dbReference type="NCBI Taxonomy" id="2528007"/>
    <lineage>
        <taxon>Bacteria</taxon>
        <taxon>Pseudomonadati</taxon>
        <taxon>Planctomycetota</taxon>
        <taxon>Planctomycetia</taxon>
        <taxon>Planctomycetales</taxon>
        <taxon>Planctomycetaceae</taxon>
        <taxon>Polystyrenella</taxon>
    </lineage>
</organism>
<feature type="binding site" evidence="2">
    <location>
        <position position="190"/>
    </location>
    <ligand>
        <name>Mn(2+)</name>
        <dbReference type="ChEBI" id="CHEBI:29035"/>
        <label>2</label>
    </ligand>
</feature>
<protein>
    <submittedName>
        <fullName evidence="4">Putative hydrolase YxeP</fullName>
        <ecNumber evidence="4">3.-.-.-</ecNumber>
    </submittedName>
</protein>
<evidence type="ECO:0000313" key="4">
    <source>
        <dbReference type="EMBL" id="QDU78991.1"/>
    </source>
</evidence>
<dbReference type="PANTHER" id="PTHR11014:SF63">
    <property type="entry name" value="METALLOPEPTIDASE, PUTATIVE (AFU_ORTHOLOGUE AFUA_6G09600)-RELATED"/>
    <property type="match status" value="1"/>
</dbReference>